<dbReference type="CDD" id="cd09917">
    <property type="entry name" value="F-box_SF"/>
    <property type="match status" value="1"/>
</dbReference>
<protein>
    <recommendedName>
        <fullName evidence="1">F-box domain-containing protein</fullName>
    </recommendedName>
</protein>
<gene>
    <name evidence="2" type="ORF">GALMADRAFT_65553</name>
</gene>
<dbReference type="PROSITE" id="PS50181">
    <property type="entry name" value="FBOX"/>
    <property type="match status" value="1"/>
</dbReference>
<sequence>MDNFDKLEKIVDLPVDIVFEIFGWLNPVDLLSLSRTSKNWRALLMTRSSTSVWRSARLNLDGLPDCPDGLSEPQYAELAFGRSCFVHIPASSLLRMPLICC</sequence>
<dbReference type="Gene3D" id="1.20.1280.50">
    <property type="match status" value="1"/>
</dbReference>
<dbReference type="InterPro" id="IPR001810">
    <property type="entry name" value="F-box_dom"/>
</dbReference>
<evidence type="ECO:0000313" key="2">
    <source>
        <dbReference type="EMBL" id="KDR77418.1"/>
    </source>
</evidence>
<evidence type="ECO:0000313" key="3">
    <source>
        <dbReference type="Proteomes" id="UP000027222"/>
    </source>
</evidence>
<reference evidence="3" key="1">
    <citation type="journal article" date="2014" name="Proc. Natl. Acad. Sci. U.S.A.">
        <title>Extensive sampling of basidiomycete genomes demonstrates inadequacy of the white-rot/brown-rot paradigm for wood decay fungi.</title>
        <authorList>
            <person name="Riley R."/>
            <person name="Salamov A.A."/>
            <person name="Brown D.W."/>
            <person name="Nagy L.G."/>
            <person name="Floudas D."/>
            <person name="Held B.W."/>
            <person name="Levasseur A."/>
            <person name="Lombard V."/>
            <person name="Morin E."/>
            <person name="Otillar R."/>
            <person name="Lindquist E.A."/>
            <person name="Sun H."/>
            <person name="LaButti K.M."/>
            <person name="Schmutz J."/>
            <person name="Jabbour D."/>
            <person name="Luo H."/>
            <person name="Baker S.E."/>
            <person name="Pisabarro A.G."/>
            <person name="Walton J.D."/>
            <person name="Blanchette R.A."/>
            <person name="Henrissat B."/>
            <person name="Martin F."/>
            <person name="Cullen D."/>
            <person name="Hibbett D.S."/>
            <person name="Grigoriev I.V."/>
        </authorList>
    </citation>
    <scope>NUCLEOTIDE SEQUENCE [LARGE SCALE GENOMIC DNA]</scope>
    <source>
        <strain evidence="3">CBS 339.88</strain>
    </source>
</reference>
<proteinExistence type="predicted"/>
<dbReference type="InterPro" id="IPR036047">
    <property type="entry name" value="F-box-like_dom_sf"/>
</dbReference>
<dbReference type="EMBL" id="KL142376">
    <property type="protein sequence ID" value="KDR77418.1"/>
    <property type="molecule type" value="Genomic_DNA"/>
</dbReference>
<dbReference type="SMART" id="SM00256">
    <property type="entry name" value="FBOX"/>
    <property type="match status" value="1"/>
</dbReference>
<dbReference type="STRING" id="685588.A0A067TEN3"/>
<name>A0A067TEN3_GALM3</name>
<dbReference type="AlphaFoldDB" id="A0A067TEN3"/>
<dbReference type="OrthoDB" id="2322499at2759"/>
<evidence type="ECO:0000259" key="1">
    <source>
        <dbReference type="PROSITE" id="PS50181"/>
    </source>
</evidence>
<dbReference type="Proteomes" id="UP000027222">
    <property type="component" value="Unassembled WGS sequence"/>
</dbReference>
<accession>A0A067TEN3</accession>
<keyword evidence="3" id="KW-1185">Reference proteome</keyword>
<dbReference type="Pfam" id="PF12937">
    <property type="entry name" value="F-box-like"/>
    <property type="match status" value="1"/>
</dbReference>
<dbReference type="SUPFAM" id="SSF81383">
    <property type="entry name" value="F-box domain"/>
    <property type="match status" value="1"/>
</dbReference>
<dbReference type="HOGENOM" id="CLU_139930_1_1_1"/>
<organism evidence="2 3">
    <name type="scientific">Galerina marginata (strain CBS 339.88)</name>
    <dbReference type="NCBI Taxonomy" id="685588"/>
    <lineage>
        <taxon>Eukaryota</taxon>
        <taxon>Fungi</taxon>
        <taxon>Dikarya</taxon>
        <taxon>Basidiomycota</taxon>
        <taxon>Agaricomycotina</taxon>
        <taxon>Agaricomycetes</taxon>
        <taxon>Agaricomycetidae</taxon>
        <taxon>Agaricales</taxon>
        <taxon>Agaricineae</taxon>
        <taxon>Strophariaceae</taxon>
        <taxon>Galerina</taxon>
    </lineage>
</organism>
<feature type="domain" description="F-box" evidence="1">
    <location>
        <begin position="7"/>
        <end position="56"/>
    </location>
</feature>